<reference evidence="1 3" key="4">
    <citation type="journal article" date="2015" name="BMC Genomics">
        <title>The completed genome sequence of the pathogenic ascomycete fungus Fusarium graminearum.</title>
        <authorList>
            <person name="King R."/>
            <person name="Urban M."/>
            <person name="Hammond-Kosack M.C."/>
            <person name="Hassani-Pak K."/>
            <person name="Hammond-Kosack K.E."/>
        </authorList>
    </citation>
    <scope>NUCLEOTIDE SEQUENCE [LARGE SCALE GENOMIC DNA]</scope>
    <source>
        <strain evidence="3">ATCC MYA-4620 / CBS 123657 / FGSC 9075 / NRRL 31084 / PH-1</strain>
        <strain evidence="1">PH-1</strain>
    </source>
</reference>
<gene>
    <name evidence="1" type="ORF">FGRAMPH1_01T03471</name>
</gene>
<evidence type="ECO:0000313" key="1">
    <source>
        <dbReference type="EMBL" id="CEF73541.1"/>
    </source>
</evidence>
<evidence type="ECO:0000313" key="3">
    <source>
        <dbReference type="Proteomes" id="UP000070720"/>
    </source>
</evidence>
<reference evidence="2" key="5">
    <citation type="submission" date="2017-01" db="UniProtKB">
        <authorList>
            <consortium name="EnsemblFungi"/>
        </authorList>
    </citation>
    <scope>IDENTIFICATION</scope>
    <source>
        <strain evidence="2">PH-1 / ATCC MYA-4620 / FGSC 9075 / NRRL 31084</strain>
    </source>
</reference>
<dbReference type="InParanoid" id="A0A0E0RQL6"/>
<dbReference type="EnsemblFungi" id="CEF73541">
    <property type="protein sequence ID" value="CEF73541"/>
    <property type="gene ID" value="FGRRES_20042"/>
</dbReference>
<dbReference type="Proteomes" id="UP000070720">
    <property type="component" value="Chromosome 1"/>
</dbReference>
<name>A0A0E0RQL6_GIBZE</name>
<proteinExistence type="predicted"/>
<sequence>MNNTGGGGSYVELISGVQLARLALSRPINVVYDNDNRDPIPPKRVIPRCGCKLVTFELYALRSVLHFRSNIKVATYQTQALARIFSLGAMDREHAMRRTRFRHPSARSPGCTYIQKQYDFGLSGKWLRHMDGSR</sequence>
<keyword evidence="3" id="KW-1185">Reference proteome</keyword>
<reference evidence="2 3" key="1">
    <citation type="journal article" date="2007" name="Science">
        <title>The Fusarium graminearum genome reveals a link between localized polymorphism and pathogen specialization.</title>
        <authorList>
            <person name="Cuomo C.A."/>
            <person name="Gueldener U."/>
            <person name="Xu J.-R."/>
            <person name="Trail F."/>
            <person name="Turgeon B.G."/>
            <person name="Di Pietro A."/>
            <person name="Walton J.D."/>
            <person name="Ma L.-J."/>
            <person name="Baker S.E."/>
            <person name="Rep M."/>
            <person name="Adam G."/>
            <person name="Antoniw J."/>
            <person name="Baldwin T."/>
            <person name="Calvo S.E."/>
            <person name="Chang Y.-L."/>
            <person name="DeCaprio D."/>
            <person name="Gale L.R."/>
            <person name="Gnerre S."/>
            <person name="Goswami R.S."/>
            <person name="Hammond-Kosack K."/>
            <person name="Harris L.J."/>
            <person name="Hilburn K."/>
            <person name="Kennell J.C."/>
            <person name="Kroken S."/>
            <person name="Magnuson J.K."/>
            <person name="Mannhaupt G."/>
            <person name="Mauceli E.W."/>
            <person name="Mewes H.-W."/>
            <person name="Mitterbauer R."/>
            <person name="Muehlbauer G."/>
            <person name="Muensterkoetter M."/>
            <person name="Nelson D."/>
            <person name="O'Donnell K."/>
            <person name="Ouellet T."/>
            <person name="Qi W."/>
            <person name="Quesneville H."/>
            <person name="Roncero M.I.G."/>
            <person name="Seong K.-Y."/>
            <person name="Tetko I.V."/>
            <person name="Urban M."/>
            <person name="Waalwijk C."/>
            <person name="Ward T.J."/>
            <person name="Yao J."/>
            <person name="Birren B.W."/>
            <person name="Kistler H.C."/>
        </authorList>
    </citation>
    <scope>NUCLEOTIDE SEQUENCE [LARGE SCALE GENOMIC DNA]</scope>
    <source>
        <strain evidence="3">ATCC MYA-4620 / CBS 123657 / FGSC 9075 / NRRL 31084 / PH-1</strain>
        <strain evidence="2">PH-1 / ATCC MYA-4620 / FGSC 9075 / NRRL 31084</strain>
    </source>
</reference>
<organism evidence="2">
    <name type="scientific">Gibberella zeae (strain ATCC MYA-4620 / CBS 123657 / FGSC 9075 / NRRL 31084 / PH-1)</name>
    <name type="common">Wheat head blight fungus</name>
    <name type="synonym">Fusarium graminearum</name>
    <dbReference type="NCBI Taxonomy" id="229533"/>
    <lineage>
        <taxon>Eukaryota</taxon>
        <taxon>Fungi</taxon>
        <taxon>Dikarya</taxon>
        <taxon>Ascomycota</taxon>
        <taxon>Pezizomycotina</taxon>
        <taxon>Sordariomycetes</taxon>
        <taxon>Hypocreomycetidae</taxon>
        <taxon>Hypocreales</taxon>
        <taxon>Nectriaceae</taxon>
        <taxon>Fusarium</taxon>
    </lineage>
</organism>
<protein>
    <submittedName>
        <fullName evidence="1">Chromosome 1, complete genome</fullName>
    </submittedName>
</protein>
<reference evidence="2 3" key="2">
    <citation type="journal article" date="2010" name="Nature">
        <title>Comparative genomics reveals mobile pathogenicity chromosomes in Fusarium.</title>
        <authorList>
            <person name="Ma L.J."/>
            <person name="van der Does H.C."/>
            <person name="Borkovich K.A."/>
            <person name="Coleman J.J."/>
            <person name="Daboussi M.J."/>
            <person name="Di Pietro A."/>
            <person name="Dufresne M."/>
            <person name="Freitag M."/>
            <person name="Grabherr M."/>
            <person name="Henrissat B."/>
            <person name="Houterman P.M."/>
            <person name="Kang S."/>
            <person name="Shim W.B."/>
            <person name="Woloshuk C."/>
            <person name="Xie X."/>
            <person name="Xu J.R."/>
            <person name="Antoniw J."/>
            <person name="Baker S.E."/>
            <person name="Bluhm B.H."/>
            <person name="Breakspear A."/>
            <person name="Brown D.W."/>
            <person name="Butchko R.A."/>
            <person name="Chapman S."/>
            <person name="Coulson R."/>
            <person name="Coutinho P.M."/>
            <person name="Danchin E.G."/>
            <person name="Diener A."/>
            <person name="Gale L.R."/>
            <person name="Gardiner D.M."/>
            <person name="Goff S."/>
            <person name="Hammond-Kosack K.E."/>
            <person name="Hilburn K."/>
            <person name="Hua-Van A."/>
            <person name="Jonkers W."/>
            <person name="Kazan K."/>
            <person name="Kodira C.D."/>
            <person name="Koehrsen M."/>
            <person name="Kumar L."/>
            <person name="Lee Y.H."/>
            <person name="Li L."/>
            <person name="Manners J.M."/>
            <person name="Miranda-Saavedra D."/>
            <person name="Mukherjee M."/>
            <person name="Park G."/>
            <person name="Park J."/>
            <person name="Park S.Y."/>
            <person name="Proctor R.H."/>
            <person name="Regev A."/>
            <person name="Ruiz-Roldan M.C."/>
            <person name="Sain D."/>
            <person name="Sakthikumar S."/>
            <person name="Sykes S."/>
            <person name="Schwartz D.C."/>
            <person name="Turgeon B.G."/>
            <person name="Wapinski I."/>
            <person name="Yoder O."/>
            <person name="Young S."/>
            <person name="Zeng Q."/>
            <person name="Zhou S."/>
            <person name="Galagan J."/>
            <person name="Cuomo C.A."/>
            <person name="Kistler H.C."/>
            <person name="Rep M."/>
        </authorList>
    </citation>
    <scope>GENOME REANNOTATION</scope>
    <source>
        <strain evidence="3">ATCC MYA-4620 / CBS 123657 / FGSC 9075 / NRRL 31084 / PH-1</strain>
        <strain evidence="2">PH-1 / ATCC MYA-4620 / FGSC 9075 / NRRL 31084</strain>
    </source>
</reference>
<dbReference type="EMBL" id="HG970332">
    <property type="protein sequence ID" value="CEF73541.1"/>
    <property type="molecule type" value="Genomic_DNA"/>
</dbReference>
<reference key="3">
    <citation type="submission" date="2014-02" db="EMBL/GenBank/DDBJ databases">
        <title>A revised Fusarium graminearum genomic reference sequence using whole shotgun re-sequencing.</title>
        <authorList>
            <person name="King R."/>
            <person name="Urban M."/>
            <person name="Hassani-Pak K."/>
            <person name="Hammond-Kosack K."/>
        </authorList>
    </citation>
    <scope>NUCLEOTIDE SEQUENCE</scope>
    <source>
        <strain>PH-1</strain>
    </source>
</reference>
<evidence type="ECO:0000313" key="2">
    <source>
        <dbReference type="EnsemblFungi" id="CEF73541"/>
    </source>
</evidence>
<accession>A0A0E0RQL6</accession>
<dbReference type="VEuPathDB" id="FungiDB:FGRAMPH1_01G03471"/>
<dbReference type="AlphaFoldDB" id="A0A0E0RQL6"/>